<dbReference type="Proteomes" id="UP000015520">
    <property type="component" value="Unassembled WGS sequence"/>
</dbReference>
<protein>
    <recommendedName>
        <fullName evidence="3">GTP cyclohydrolase 1 type 2 homolog</fullName>
    </recommendedName>
</protein>
<feature type="binding site" evidence="5">
    <location>
        <position position="206"/>
    </location>
    <ligand>
        <name>a divalent metal cation</name>
        <dbReference type="ChEBI" id="CHEBI:60240"/>
        <label>1</label>
    </ligand>
</feature>
<dbReference type="GO" id="GO:0046872">
    <property type="term" value="F:metal ion binding"/>
    <property type="evidence" value="ECO:0007669"/>
    <property type="project" value="UniProtKB-KW"/>
</dbReference>
<dbReference type="RefSeq" id="WP_021287612.1">
    <property type="nucleotide sequence ID" value="NZ_AUPZ01000007.1"/>
</dbReference>
<dbReference type="InterPro" id="IPR002678">
    <property type="entry name" value="DUF34/NIF3"/>
</dbReference>
<dbReference type="OrthoDB" id="9792792at2"/>
<dbReference type="EMBL" id="AUPZ01000007">
    <property type="protein sequence ID" value="EQB39689.1"/>
    <property type="molecule type" value="Genomic_DNA"/>
</dbReference>
<proteinExistence type="inferred from homology"/>
<keyword evidence="7" id="KW-1185">Reference proteome</keyword>
<comment type="caution">
    <text evidence="6">The sequence shown here is derived from an EMBL/GenBank/DDBJ whole genome shotgun (WGS) entry which is preliminary data.</text>
</comment>
<dbReference type="eggNOG" id="COG0327">
    <property type="taxonomic scope" value="Bacteria"/>
</dbReference>
<sequence length="240" mass="27011">MKISQIYDFLDNLSPFELQEPWDNSGLLLGDFNQEVKTIMLSIDVDEDLIDTMQEGTLLITHHPLIFGGLKQLEFSKYPANLIQKMIQKNISNIAMHTNFDQTHLNEYVATQILGYEIAQKDGFVAYLDVDEDFDGFAKKVALAFGLPHAKCVKSSQRVKRVALTTGSGCSLLKSIDADCFLTGDVKYHDAMEAMSINLSLIDIGHFESERFFAQILHEHLKILGLEAIISSSKNPFTYI</sequence>
<dbReference type="PANTHER" id="PTHR13799:SF14">
    <property type="entry name" value="GTP CYCLOHYDROLASE 1 TYPE 2 HOMOLOG"/>
    <property type="match status" value="1"/>
</dbReference>
<dbReference type="PANTHER" id="PTHR13799">
    <property type="entry name" value="NGG1 INTERACTING FACTOR 3"/>
    <property type="match status" value="1"/>
</dbReference>
<feature type="binding site" evidence="5">
    <location>
        <position position="101"/>
    </location>
    <ligand>
        <name>a divalent metal cation</name>
        <dbReference type="ChEBI" id="CHEBI:60240"/>
        <label>1</label>
    </ligand>
</feature>
<dbReference type="Pfam" id="PF01784">
    <property type="entry name" value="DUF34_NIF3"/>
    <property type="match status" value="1"/>
</dbReference>
<feature type="binding site" evidence="5">
    <location>
        <position position="210"/>
    </location>
    <ligand>
        <name>a divalent metal cation</name>
        <dbReference type="ChEBI" id="CHEBI:60240"/>
        <label>1</label>
    </ligand>
</feature>
<comment type="subunit">
    <text evidence="2">Homohexamer.</text>
</comment>
<evidence type="ECO:0000256" key="3">
    <source>
        <dbReference type="ARBA" id="ARBA00022112"/>
    </source>
</evidence>
<evidence type="ECO:0000256" key="2">
    <source>
        <dbReference type="ARBA" id="ARBA00011643"/>
    </source>
</evidence>
<feature type="binding site" evidence="5">
    <location>
        <position position="63"/>
    </location>
    <ligand>
        <name>a divalent metal cation</name>
        <dbReference type="ChEBI" id="CHEBI:60240"/>
        <label>1</label>
    </ligand>
</feature>
<feature type="binding site" evidence="5">
    <location>
        <position position="62"/>
    </location>
    <ligand>
        <name>a divalent metal cation</name>
        <dbReference type="ChEBI" id="CHEBI:60240"/>
        <label>1</label>
    </ligand>
</feature>
<evidence type="ECO:0000313" key="7">
    <source>
        <dbReference type="Proteomes" id="UP000015520"/>
    </source>
</evidence>
<reference evidence="6 7" key="1">
    <citation type="submission" date="2013-07" db="EMBL/GenBank/DDBJ databases">
        <title>Sulfurimonas hongkongensis AST-10 Genome Sequencing.</title>
        <authorList>
            <person name="Cai L."/>
            <person name="Zhang T."/>
        </authorList>
    </citation>
    <scope>NUCLEOTIDE SEQUENCE [LARGE SCALE GENOMIC DNA]</scope>
    <source>
        <strain evidence="6 7">AST-10</strain>
    </source>
</reference>
<evidence type="ECO:0000256" key="4">
    <source>
        <dbReference type="ARBA" id="ARBA00022723"/>
    </source>
</evidence>
<evidence type="ECO:0000256" key="1">
    <source>
        <dbReference type="ARBA" id="ARBA00006964"/>
    </source>
</evidence>
<dbReference type="PATRIC" id="fig|1172190.3.peg.1309"/>
<evidence type="ECO:0000313" key="6">
    <source>
        <dbReference type="EMBL" id="EQB39689.1"/>
    </source>
</evidence>
<evidence type="ECO:0000256" key="5">
    <source>
        <dbReference type="PIRSR" id="PIRSR602678-1"/>
    </source>
</evidence>
<dbReference type="GO" id="GO:0005737">
    <property type="term" value="C:cytoplasm"/>
    <property type="evidence" value="ECO:0007669"/>
    <property type="project" value="TreeGrafter"/>
</dbReference>
<dbReference type="Gene3D" id="3.40.1390.30">
    <property type="entry name" value="NIF3 (NGG1p interacting factor 3)-like"/>
    <property type="match status" value="2"/>
</dbReference>
<gene>
    <name evidence="6" type="ORF">M947_06750</name>
</gene>
<organism evidence="6 7">
    <name type="scientific">Sulfurimonas hongkongensis</name>
    <dbReference type="NCBI Taxonomy" id="1172190"/>
    <lineage>
        <taxon>Bacteria</taxon>
        <taxon>Pseudomonadati</taxon>
        <taxon>Campylobacterota</taxon>
        <taxon>Epsilonproteobacteria</taxon>
        <taxon>Campylobacterales</taxon>
        <taxon>Sulfurimonadaceae</taxon>
        <taxon>Sulfurimonas</taxon>
    </lineage>
</organism>
<keyword evidence="4 5" id="KW-0479">Metal-binding</keyword>
<accession>T0KRU6</accession>
<dbReference type="STRING" id="1172190.M947_06750"/>
<dbReference type="SUPFAM" id="SSF102705">
    <property type="entry name" value="NIF3 (NGG1p interacting factor 3)-like"/>
    <property type="match status" value="1"/>
</dbReference>
<dbReference type="NCBIfam" id="TIGR00486">
    <property type="entry name" value="YbgI_SA1388"/>
    <property type="match status" value="1"/>
</dbReference>
<dbReference type="AlphaFoldDB" id="T0KRU6"/>
<dbReference type="InterPro" id="IPR036069">
    <property type="entry name" value="DUF34/NIF3_sf"/>
</dbReference>
<name>T0KRU6_9BACT</name>
<comment type="similarity">
    <text evidence="1">Belongs to the GTP cyclohydrolase I type 2/NIF3 family.</text>
</comment>
<dbReference type="FunFam" id="3.40.1390.30:FF:000001">
    <property type="entry name" value="GTP cyclohydrolase 1 type 2"/>
    <property type="match status" value="1"/>
</dbReference>